<evidence type="ECO:0000256" key="1">
    <source>
        <dbReference type="SAM" id="Coils"/>
    </source>
</evidence>
<evidence type="ECO:0000313" key="2">
    <source>
        <dbReference type="EMBL" id="OMJ95478.1"/>
    </source>
</evidence>
<gene>
    <name evidence="2" type="ORF">SteCoe_1070</name>
</gene>
<organism evidence="2 3">
    <name type="scientific">Stentor coeruleus</name>
    <dbReference type="NCBI Taxonomy" id="5963"/>
    <lineage>
        <taxon>Eukaryota</taxon>
        <taxon>Sar</taxon>
        <taxon>Alveolata</taxon>
        <taxon>Ciliophora</taxon>
        <taxon>Postciliodesmatophora</taxon>
        <taxon>Heterotrichea</taxon>
        <taxon>Heterotrichida</taxon>
        <taxon>Stentoridae</taxon>
        <taxon>Stentor</taxon>
    </lineage>
</organism>
<dbReference type="Proteomes" id="UP000187209">
    <property type="component" value="Unassembled WGS sequence"/>
</dbReference>
<protein>
    <submittedName>
        <fullName evidence="2">Uncharacterized protein</fullName>
    </submittedName>
</protein>
<sequence length="256" mass="29554">MRKEEMRILSARNGPLSTTMPASTFEAELTPVQKRKSVDYGIRGRSIYKQERNVENQQELEAYTELRSLYEKALNENLSLKSGDPHESSISTVKLDKESNLRISYANEIEDLNEVLAECMQSIRVLKEYQKELINNKIHAKKELDDQRSMHSFAKDNMVSLLQGKLNNTVDMLKTVYRDKKNLEALLEKEEKHKHNLQGQSAALEEKIKVIEGRNKELMNTAQLTAQISSTLSKQEALNKKIEKYESYIQSKMKKS</sequence>
<proteinExistence type="predicted"/>
<dbReference type="EMBL" id="MPUH01000011">
    <property type="protein sequence ID" value="OMJ95478.1"/>
    <property type="molecule type" value="Genomic_DNA"/>
</dbReference>
<name>A0A1R2D2K8_9CILI</name>
<keyword evidence="1" id="KW-0175">Coiled coil</keyword>
<keyword evidence="3" id="KW-1185">Reference proteome</keyword>
<comment type="caution">
    <text evidence="2">The sequence shown here is derived from an EMBL/GenBank/DDBJ whole genome shotgun (WGS) entry which is preliminary data.</text>
</comment>
<feature type="coiled-coil region" evidence="1">
    <location>
        <begin position="173"/>
        <end position="221"/>
    </location>
</feature>
<accession>A0A1R2D2K8</accession>
<dbReference type="AlphaFoldDB" id="A0A1R2D2K8"/>
<reference evidence="2 3" key="1">
    <citation type="submission" date="2016-11" db="EMBL/GenBank/DDBJ databases">
        <title>The macronuclear genome of Stentor coeruleus: a giant cell with tiny introns.</title>
        <authorList>
            <person name="Slabodnick M."/>
            <person name="Ruby J.G."/>
            <person name="Reiff S.B."/>
            <person name="Swart E.C."/>
            <person name="Gosai S."/>
            <person name="Prabakaran S."/>
            <person name="Witkowska E."/>
            <person name="Larue G.E."/>
            <person name="Fisher S."/>
            <person name="Freeman R.M."/>
            <person name="Gunawardena J."/>
            <person name="Chu W."/>
            <person name="Stover N.A."/>
            <person name="Gregory B.D."/>
            <person name="Nowacki M."/>
            <person name="Derisi J."/>
            <person name="Roy S.W."/>
            <person name="Marshall W.F."/>
            <person name="Sood P."/>
        </authorList>
    </citation>
    <scope>NUCLEOTIDE SEQUENCE [LARGE SCALE GENOMIC DNA]</scope>
    <source>
        <strain evidence="2">WM001</strain>
    </source>
</reference>
<evidence type="ECO:0000313" key="3">
    <source>
        <dbReference type="Proteomes" id="UP000187209"/>
    </source>
</evidence>